<protein>
    <submittedName>
        <fullName evidence="1">Uncharacterized protein</fullName>
    </submittedName>
</protein>
<evidence type="ECO:0000313" key="1">
    <source>
        <dbReference type="EMBL" id="KAL0937176.1"/>
    </source>
</evidence>
<comment type="caution">
    <text evidence="1">The sequence shown here is derived from an EMBL/GenBank/DDBJ whole genome shotgun (WGS) entry which is preliminary data.</text>
</comment>
<dbReference type="EMBL" id="VUJX02000004">
    <property type="protein sequence ID" value="KAL0937176.1"/>
    <property type="molecule type" value="Genomic_DNA"/>
</dbReference>
<reference evidence="1 2" key="1">
    <citation type="journal article" date="2020" name="Phytopathology">
        <title>Genome Sequence Resources of Colletotrichum truncatum, C. plurivorum, C. musicola, and C. sojae: Four Species Pathogenic to Soybean (Glycine max).</title>
        <authorList>
            <person name="Rogerio F."/>
            <person name="Boufleur T.R."/>
            <person name="Ciampi-Guillardi M."/>
            <person name="Sukno S.A."/>
            <person name="Thon M.R."/>
            <person name="Massola Junior N.S."/>
            <person name="Baroncelli R."/>
        </authorList>
    </citation>
    <scope>NUCLEOTIDE SEQUENCE [LARGE SCALE GENOMIC DNA]</scope>
    <source>
        <strain evidence="1 2">CMES1059</strain>
    </source>
</reference>
<organism evidence="1 2">
    <name type="scientific">Colletotrichum truncatum</name>
    <name type="common">Anthracnose fungus</name>
    <name type="synonym">Colletotrichum capsici</name>
    <dbReference type="NCBI Taxonomy" id="5467"/>
    <lineage>
        <taxon>Eukaryota</taxon>
        <taxon>Fungi</taxon>
        <taxon>Dikarya</taxon>
        <taxon>Ascomycota</taxon>
        <taxon>Pezizomycotina</taxon>
        <taxon>Sordariomycetes</taxon>
        <taxon>Hypocreomycetidae</taxon>
        <taxon>Glomerellales</taxon>
        <taxon>Glomerellaceae</taxon>
        <taxon>Colletotrichum</taxon>
        <taxon>Colletotrichum truncatum species complex</taxon>
    </lineage>
</organism>
<proteinExistence type="predicted"/>
<gene>
    <name evidence="1" type="ORF">CTRU02_206907</name>
</gene>
<accession>A0ACC3YZN4</accession>
<name>A0ACC3YZN4_COLTU</name>
<evidence type="ECO:0000313" key="2">
    <source>
        <dbReference type="Proteomes" id="UP000805649"/>
    </source>
</evidence>
<dbReference type="Proteomes" id="UP000805649">
    <property type="component" value="Unassembled WGS sequence"/>
</dbReference>
<keyword evidence="2" id="KW-1185">Reference proteome</keyword>
<sequence>MGTEVVDQSLKILAEVRQDFEGWKQVTEALLDALRDKASINKMQQTQTKSDIEHTETEKKGLEDEIEKTKKDLDDLKSRFNRAFFVYESLVNEFPSEIYWNRLQDEIATIMEMALKDLNCLQTEVLNFMEYLANIQLFMEDVNFGKDNVVLGHLSPENRRKLLRDKRLKDKLIRNALLMKNRFVFAHKATSLYNEVSDLFIMPSVRWATKFQMIDAADDVLKKRVEEIEDWDGRICGEAAALIKKRAEELNKGLEAMNRELLETLKEHAPSQTLRSMGEATKV</sequence>